<keyword evidence="17" id="KW-0902">Two-component regulatory system</keyword>
<dbReference type="PANTHER" id="PTHR44936">
    <property type="entry name" value="SENSOR PROTEIN CREC"/>
    <property type="match status" value="1"/>
</dbReference>
<dbReference type="InterPro" id="IPR050980">
    <property type="entry name" value="2C_sensor_his_kinase"/>
</dbReference>
<dbReference type="CDD" id="cd06225">
    <property type="entry name" value="HAMP"/>
    <property type="match status" value="1"/>
</dbReference>
<dbReference type="Pfam" id="PF00512">
    <property type="entry name" value="HisKA"/>
    <property type="match status" value="1"/>
</dbReference>
<evidence type="ECO:0000256" key="21">
    <source>
        <dbReference type="ARBA" id="ARBA00040454"/>
    </source>
</evidence>
<name>A0ABT9AYM2_9ACTN</name>
<comment type="cofactor">
    <cofactor evidence="3">
        <name>Mg(2+)</name>
        <dbReference type="ChEBI" id="CHEBI:18420"/>
    </cofactor>
</comment>
<evidence type="ECO:0000313" key="27">
    <source>
        <dbReference type="Proteomes" id="UP001233314"/>
    </source>
</evidence>
<dbReference type="Pfam" id="PF00672">
    <property type="entry name" value="HAMP"/>
    <property type="match status" value="1"/>
</dbReference>
<dbReference type="InterPro" id="IPR003661">
    <property type="entry name" value="HisK_dim/P_dom"/>
</dbReference>
<keyword evidence="13" id="KW-0067">ATP-binding</keyword>
<evidence type="ECO:0000256" key="23">
    <source>
        <dbReference type="SAM" id="Phobius"/>
    </source>
</evidence>
<dbReference type="InterPro" id="IPR004358">
    <property type="entry name" value="Sig_transdc_His_kin-like_C"/>
</dbReference>
<comment type="catalytic activity">
    <reaction evidence="1">
        <text>ATP + protein L-histidine = ADP + protein N-phospho-L-histidine.</text>
        <dbReference type="EC" id="2.7.13.3"/>
    </reaction>
</comment>
<dbReference type="InterPro" id="IPR036097">
    <property type="entry name" value="HisK_dim/P_sf"/>
</dbReference>
<proteinExistence type="predicted"/>
<dbReference type="SUPFAM" id="SSF55874">
    <property type="entry name" value="ATPase domain of HSP90 chaperone/DNA topoisomerase II/histidine kinase"/>
    <property type="match status" value="1"/>
</dbReference>
<dbReference type="GO" id="GO:0016301">
    <property type="term" value="F:kinase activity"/>
    <property type="evidence" value="ECO:0007669"/>
    <property type="project" value="UniProtKB-KW"/>
</dbReference>
<evidence type="ECO:0000256" key="9">
    <source>
        <dbReference type="ARBA" id="ARBA00022692"/>
    </source>
</evidence>
<evidence type="ECO:0000256" key="10">
    <source>
        <dbReference type="ARBA" id="ARBA00022741"/>
    </source>
</evidence>
<evidence type="ECO:0000313" key="26">
    <source>
        <dbReference type="EMBL" id="MDO7867074.1"/>
    </source>
</evidence>
<evidence type="ECO:0000256" key="22">
    <source>
        <dbReference type="ARBA" id="ARBA00041776"/>
    </source>
</evidence>
<keyword evidence="23" id="KW-0472">Membrane</keyword>
<dbReference type="InterPro" id="IPR003660">
    <property type="entry name" value="HAMP_dom"/>
</dbReference>
<dbReference type="InterPro" id="IPR005467">
    <property type="entry name" value="His_kinase_dom"/>
</dbReference>
<dbReference type="Pfam" id="PF02518">
    <property type="entry name" value="HATPase_c"/>
    <property type="match status" value="1"/>
</dbReference>
<evidence type="ECO:0000256" key="4">
    <source>
        <dbReference type="ARBA" id="ARBA00004651"/>
    </source>
</evidence>
<evidence type="ECO:0000256" key="3">
    <source>
        <dbReference type="ARBA" id="ARBA00001946"/>
    </source>
</evidence>
<keyword evidence="11 26" id="KW-0418">Kinase</keyword>
<evidence type="ECO:0000256" key="15">
    <source>
        <dbReference type="ARBA" id="ARBA00022912"/>
    </source>
</evidence>
<comment type="caution">
    <text evidence="26">The sequence shown here is derived from an EMBL/GenBank/DDBJ whole genome shotgun (WGS) entry which is preliminary data.</text>
</comment>
<dbReference type="Gene3D" id="1.10.287.130">
    <property type="match status" value="1"/>
</dbReference>
<dbReference type="EMBL" id="JAUQTA010000001">
    <property type="protein sequence ID" value="MDO7867074.1"/>
    <property type="molecule type" value="Genomic_DNA"/>
</dbReference>
<keyword evidence="18" id="KW-0346">Stress response</keyword>
<feature type="domain" description="HAMP" evidence="25">
    <location>
        <begin position="186"/>
        <end position="238"/>
    </location>
</feature>
<keyword evidence="27" id="KW-1185">Reference proteome</keyword>
<dbReference type="CDD" id="cd00082">
    <property type="entry name" value="HisKA"/>
    <property type="match status" value="1"/>
</dbReference>
<keyword evidence="10" id="KW-0547">Nucleotide-binding</keyword>
<keyword evidence="8" id="KW-0808">Transferase</keyword>
<evidence type="ECO:0000256" key="13">
    <source>
        <dbReference type="ARBA" id="ARBA00022840"/>
    </source>
</evidence>
<evidence type="ECO:0000259" key="25">
    <source>
        <dbReference type="PROSITE" id="PS50885"/>
    </source>
</evidence>
<gene>
    <name evidence="26" type="ORF">Q5722_01705</name>
</gene>
<evidence type="ECO:0000256" key="1">
    <source>
        <dbReference type="ARBA" id="ARBA00000085"/>
    </source>
</evidence>
<dbReference type="PROSITE" id="PS50885">
    <property type="entry name" value="HAMP"/>
    <property type="match status" value="1"/>
</dbReference>
<dbReference type="InterPro" id="IPR036890">
    <property type="entry name" value="HATPase_C_sf"/>
</dbReference>
<keyword evidence="16 23" id="KW-1133">Transmembrane helix</keyword>
<organism evidence="26 27">
    <name type="scientific">Nocardioides jiangxiensis</name>
    <dbReference type="NCBI Taxonomy" id="3064524"/>
    <lineage>
        <taxon>Bacteria</taxon>
        <taxon>Bacillati</taxon>
        <taxon>Actinomycetota</taxon>
        <taxon>Actinomycetes</taxon>
        <taxon>Propionibacteriales</taxon>
        <taxon>Nocardioidaceae</taxon>
        <taxon>Nocardioides</taxon>
    </lineage>
</organism>
<evidence type="ECO:0000256" key="20">
    <source>
        <dbReference type="ARBA" id="ARBA00023211"/>
    </source>
</evidence>
<accession>A0ABT9AYM2</accession>
<dbReference type="PROSITE" id="PS50109">
    <property type="entry name" value="HIS_KIN"/>
    <property type="match status" value="1"/>
</dbReference>
<comment type="subcellular location">
    <subcellularLocation>
        <location evidence="4">Cell membrane</location>
        <topology evidence="4">Multi-pass membrane protein</topology>
    </subcellularLocation>
</comment>
<dbReference type="InterPro" id="IPR003594">
    <property type="entry name" value="HATPase_dom"/>
</dbReference>
<dbReference type="SUPFAM" id="SSF158472">
    <property type="entry name" value="HAMP domain-like"/>
    <property type="match status" value="1"/>
</dbReference>
<evidence type="ECO:0000256" key="7">
    <source>
        <dbReference type="ARBA" id="ARBA00022553"/>
    </source>
</evidence>
<reference evidence="26 27" key="1">
    <citation type="submission" date="2023-07" db="EMBL/GenBank/DDBJ databases">
        <title>Nocardioides sp. nov WY-20 isolated from soil.</title>
        <authorList>
            <person name="Liu B."/>
            <person name="Wan Y."/>
        </authorList>
    </citation>
    <scope>NUCLEOTIDE SEQUENCE [LARGE SCALE GENOMIC DNA]</scope>
    <source>
        <strain evidence="26 27">WY-20</strain>
    </source>
</reference>
<evidence type="ECO:0000256" key="16">
    <source>
        <dbReference type="ARBA" id="ARBA00022989"/>
    </source>
</evidence>
<evidence type="ECO:0000256" key="12">
    <source>
        <dbReference type="ARBA" id="ARBA00022801"/>
    </source>
</evidence>
<dbReference type="PANTHER" id="PTHR44936:SF9">
    <property type="entry name" value="SENSOR PROTEIN CREC"/>
    <property type="match status" value="1"/>
</dbReference>
<keyword evidence="19" id="KW-0843">Virulence</keyword>
<evidence type="ECO:0000256" key="14">
    <source>
        <dbReference type="ARBA" id="ARBA00022842"/>
    </source>
</evidence>
<keyword evidence="7" id="KW-0597">Phosphoprotein</keyword>
<comment type="cofactor">
    <cofactor evidence="2">
        <name>Mn(2+)</name>
        <dbReference type="ChEBI" id="CHEBI:29035"/>
    </cofactor>
</comment>
<dbReference type="RefSeq" id="WP_305026480.1">
    <property type="nucleotide sequence ID" value="NZ_JAUQTA010000001.1"/>
</dbReference>
<keyword evidence="12" id="KW-0378">Hydrolase</keyword>
<dbReference type="SUPFAM" id="SSF47384">
    <property type="entry name" value="Homodimeric domain of signal transducing histidine kinase"/>
    <property type="match status" value="1"/>
</dbReference>
<evidence type="ECO:0000256" key="2">
    <source>
        <dbReference type="ARBA" id="ARBA00001936"/>
    </source>
</evidence>
<dbReference type="SMART" id="SM00304">
    <property type="entry name" value="HAMP"/>
    <property type="match status" value="1"/>
</dbReference>
<evidence type="ECO:0000256" key="6">
    <source>
        <dbReference type="ARBA" id="ARBA00022475"/>
    </source>
</evidence>
<dbReference type="Proteomes" id="UP001233314">
    <property type="component" value="Unassembled WGS sequence"/>
</dbReference>
<dbReference type="EC" id="2.7.13.3" evidence="5"/>
<sequence length="442" mass="46941">MRLRTQITVLGVGTALLVTVLAALPLAFLIHDHAWDEAQQRATYAAQSTADYMTAASYDQAHLASYVERLNRRAETPVTVLEPGGRSAGARLVGERLRDALRTTRPALGDGDEDNLGTVSRPRVTSTDGARLVQIFCQTRDGEARIVAVLEGTTVRSRIRAELATMVGVALLLVALAWVAAELVGARIVRPLRRTAATASALSSGDLTARAPESGPIEVAQVARELNALATRIGELLTMERENAADLSHRLRTPLTAVRLAVEALPPGPGRSDLEHHVAAVERSLTQTIRAARRGDREGLHPSCDAAAVARDRASFWRPLVEDQGRSWEVTLPEGEVRVRLAAEDLGDALDALLENAVAHTPEGTPLAVRVRGDASAGVVEVLDQGTGVPASALVRGRSDRGSSGLGLDIARRTAEASGGALELVTTPPWHGVRLLLGHAPD</sequence>
<dbReference type="Gene3D" id="3.30.565.10">
    <property type="entry name" value="Histidine kinase-like ATPase, C-terminal domain"/>
    <property type="match status" value="1"/>
</dbReference>
<feature type="domain" description="Histidine kinase" evidence="24">
    <location>
        <begin position="246"/>
        <end position="442"/>
    </location>
</feature>
<evidence type="ECO:0000256" key="5">
    <source>
        <dbReference type="ARBA" id="ARBA00012438"/>
    </source>
</evidence>
<evidence type="ECO:0000256" key="11">
    <source>
        <dbReference type="ARBA" id="ARBA00022777"/>
    </source>
</evidence>
<dbReference type="SMART" id="SM00387">
    <property type="entry name" value="HATPase_c"/>
    <property type="match status" value="1"/>
</dbReference>
<keyword evidence="14" id="KW-0460">Magnesium</keyword>
<evidence type="ECO:0000256" key="17">
    <source>
        <dbReference type="ARBA" id="ARBA00023012"/>
    </source>
</evidence>
<keyword evidence="20" id="KW-0464">Manganese</keyword>
<evidence type="ECO:0000256" key="19">
    <source>
        <dbReference type="ARBA" id="ARBA00023026"/>
    </source>
</evidence>
<keyword evidence="9 23" id="KW-0812">Transmembrane</keyword>
<keyword evidence="6" id="KW-1003">Cell membrane</keyword>
<keyword evidence="15" id="KW-0904">Protein phosphatase</keyword>
<protein>
    <recommendedName>
        <fullName evidence="21">Signal transduction histidine-protein kinase/phosphatase MprB</fullName>
        <ecNumber evidence="5">2.7.13.3</ecNumber>
    </recommendedName>
    <alternativeName>
        <fullName evidence="22">Mycobacterial persistence regulator B</fullName>
    </alternativeName>
</protein>
<dbReference type="PRINTS" id="PR00344">
    <property type="entry name" value="BCTRLSENSOR"/>
</dbReference>
<evidence type="ECO:0000259" key="24">
    <source>
        <dbReference type="PROSITE" id="PS50109"/>
    </source>
</evidence>
<feature type="transmembrane region" description="Helical" evidence="23">
    <location>
        <begin position="163"/>
        <end position="184"/>
    </location>
</feature>
<evidence type="ECO:0000256" key="8">
    <source>
        <dbReference type="ARBA" id="ARBA00022679"/>
    </source>
</evidence>
<evidence type="ECO:0000256" key="18">
    <source>
        <dbReference type="ARBA" id="ARBA00023016"/>
    </source>
</evidence>